<comment type="caution">
    <text evidence="2">The sequence shown here is derived from an EMBL/GenBank/DDBJ whole genome shotgun (WGS) entry which is preliminary data.</text>
</comment>
<dbReference type="PROSITE" id="PS51664">
    <property type="entry name" value="YCAO"/>
    <property type="match status" value="1"/>
</dbReference>
<evidence type="ECO:0000313" key="2">
    <source>
        <dbReference type="EMBL" id="GHO87453.1"/>
    </source>
</evidence>
<feature type="domain" description="YcaO" evidence="1">
    <location>
        <begin position="427"/>
        <end position="713"/>
    </location>
</feature>
<gene>
    <name evidence="2" type="ORF">KSZ_54590</name>
</gene>
<dbReference type="Gene3D" id="3.40.50.720">
    <property type="entry name" value="NAD(P)-binding Rossmann-like Domain"/>
    <property type="match status" value="1"/>
</dbReference>
<dbReference type="Proteomes" id="UP000635565">
    <property type="component" value="Unassembled WGS sequence"/>
</dbReference>
<sequence>MVLKMRPKFQSDTCYIPIHDGVYLRNNHGGLMLKGKSLHGLLQHLIPILDGNATLDEITDGLDAGRKQMIVNLVEKLYTHHFLRDTGQDQPQSIPLSELETYSSDFTFIASFQDAAARAFMRFLNQRLLIIGSGLCFSSLVQASLQRGIRHIGVSTEDIATTSDLKHQDLLSASTPGQTVQEIAALPWDDEAGLLQIIQDYDAVLHVSDQPMLARVQLLNRLCTQQKCVFMQALVIADHAWIGPLVHPTANACWECAWRRLQSNLVPLASQLPLYAFDAQPSVLADQPPVTKTAAGVIANRLFFEVFKYFTQIDNLQDSSQLIDLDLGTFQSKSHAFLPHPLCQADQHPVVPTALQFLEQLRSLQCHPSIDADMFFSSITPCINELLGILTTADAGDFVQLPLMVYQVQVSNPMLLERQYEPLTVTATGLDATTARLRASQTACECYLAEVVDRRRLLTLEQVQQQALPTIATAHLINPLCPPPAHELWTWAFNLHNTQACLVPASQVFHALHHQRVQPRGIASGMNWNEAVCRALLDWCNYLTIDQLSNSPQPYPQVDLTKTPLTAEGTHLYQLLNIACGQFTVYDVTGPLHVPTFALCVKDKVIAYSTHCDVALALQMGLEQALQHYQSIQFQQSAYPSAPLVDLPRTLRGEQRYVPAYSCPASWSDQLAWLVQTLQSHKICASVVPLDHDPALAKIFPYVVRVLLSWIEV</sequence>
<dbReference type="Gene3D" id="3.90.930.60">
    <property type="match status" value="1"/>
</dbReference>
<proteinExistence type="predicted"/>
<dbReference type="Pfam" id="PF02624">
    <property type="entry name" value="YcaO"/>
    <property type="match status" value="1"/>
</dbReference>
<reference evidence="2 3" key="1">
    <citation type="journal article" date="2021" name="Int. J. Syst. Evol. Microbiol.">
        <title>Reticulibacter mediterranei gen. nov., sp. nov., within the new family Reticulibacteraceae fam. nov., and Ktedonospora formicarum gen. nov., sp. nov., Ktedonobacter robiniae sp. nov., Dictyobacter formicarum sp. nov. and Dictyobacter arantiisoli sp. nov., belonging to the class Ktedonobacteria.</title>
        <authorList>
            <person name="Yabe S."/>
            <person name="Zheng Y."/>
            <person name="Wang C.M."/>
            <person name="Sakai Y."/>
            <person name="Abe K."/>
            <person name="Yokota A."/>
            <person name="Donadio S."/>
            <person name="Cavaletti L."/>
            <person name="Monciardini P."/>
        </authorList>
    </citation>
    <scope>NUCLEOTIDE SEQUENCE [LARGE SCALE GENOMIC DNA]</scope>
    <source>
        <strain evidence="2 3">SOSP1-9</strain>
    </source>
</reference>
<dbReference type="InterPro" id="IPR003776">
    <property type="entry name" value="YcaO-like_dom"/>
</dbReference>
<dbReference type="NCBIfam" id="TIGR03882">
    <property type="entry name" value="cyclo_dehyd_2"/>
    <property type="match status" value="1"/>
</dbReference>
<protein>
    <recommendedName>
        <fullName evidence="1">YcaO domain-containing protein</fullName>
    </recommendedName>
</protein>
<dbReference type="EMBL" id="BNJJ01000017">
    <property type="protein sequence ID" value="GHO87453.1"/>
    <property type="molecule type" value="Genomic_DNA"/>
</dbReference>
<name>A0ABQ3VPZ4_9CHLR</name>
<dbReference type="InterPro" id="IPR022291">
    <property type="entry name" value="Bacteriocin_synth_cyclodeHase"/>
</dbReference>
<evidence type="ECO:0000259" key="1">
    <source>
        <dbReference type="PROSITE" id="PS51664"/>
    </source>
</evidence>
<keyword evidence="3" id="KW-1185">Reference proteome</keyword>
<accession>A0ABQ3VPZ4</accession>
<organism evidence="2 3">
    <name type="scientific">Dictyobacter formicarum</name>
    <dbReference type="NCBI Taxonomy" id="2778368"/>
    <lineage>
        <taxon>Bacteria</taxon>
        <taxon>Bacillati</taxon>
        <taxon>Chloroflexota</taxon>
        <taxon>Ktedonobacteria</taxon>
        <taxon>Ktedonobacterales</taxon>
        <taxon>Dictyobacteraceae</taxon>
        <taxon>Dictyobacter</taxon>
    </lineage>
</organism>
<evidence type="ECO:0000313" key="3">
    <source>
        <dbReference type="Proteomes" id="UP000635565"/>
    </source>
</evidence>
<dbReference type="SUPFAM" id="SSF69572">
    <property type="entry name" value="Activating enzymes of the ubiquitin-like proteins"/>
    <property type="match status" value="1"/>
</dbReference>
<dbReference type="InterPro" id="IPR035985">
    <property type="entry name" value="Ubiquitin-activating_enz"/>
</dbReference>